<evidence type="ECO:0000313" key="3">
    <source>
        <dbReference type="Proteomes" id="UP000789759"/>
    </source>
</evidence>
<dbReference type="Gene3D" id="3.30.70.270">
    <property type="match status" value="1"/>
</dbReference>
<dbReference type="PANTHER" id="PTHR34072">
    <property type="entry name" value="ENZYMATIC POLYPROTEIN-RELATED"/>
    <property type="match status" value="1"/>
</dbReference>
<comment type="caution">
    <text evidence="2">The sequence shown here is derived from an EMBL/GenBank/DDBJ whole genome shotgun (WGS) entry which is preliminary data.</text>
</comment>
<dbReference type="Pfam" id="PF17919">
    <property type="entry name" value="RT_RNaseH_2"/>
    <property type="match status" value="1"/>
</dbReference>
<dbReference type="InterPro" id="IPR043128">
    <property type="entry name" value="Rev_trsase/Diguanyl_cyclase"/>
</dbReference>
<dbReference type="InterPro" id="IPR043502">
    <property type="entry name" value="DNA/RNA_pol_sf"/>
</dbReference>
<dbReference type="InterPro" id="IPR041577">
    <property type="entry name" value="RT_RNaseH_2"/>
</dbReference>
<evidence type="ECO:0000259" key="1">
    <source>
        <dbReference type="Pfam" id="PF17919"/>
    </source>
</evidence>
<protein>
    <submittedName>
        <fullName evidence="2">15254_t:CDS:1</fullName>
    </submittedName>
</protein>
<organism evidence="2 3">
    <name type="scientific">Cetraspora pellucida</name>
    <dbReference type="NCBI Taxonomy" id="1433469"/>
    <lineage>
        <taxon>Eukaryota</taxon>
        <taxon>Fungi</taxon>
        <taxon>Fungi incertae sedis</taxon>
        <taxon>Mucoromycota</taxon>
        <taxon>Glomeromycotina</taxon>
        <taxon>Glomeromycetes</taxon>
        <taxon>Diversisporales</taxon>
        <taxon>Gigasporaceae</taxon>
        <taxon>Cetraspora</taxon>
    </lineage>
</organism>
<dbReference type="EMBL" id="CAJVQA010018346">
    <property type="protein sequence ID" value="CAG8753497.1"/>
    <property type="molecule type" value="Genomic_DNA"/>
</dbReference>
<sequence>IPPWTSPVDSGRLKFIHMIAKRQPLSPNLDDVNIYSSSFEKHLSHVDVILVPGHKISGKGITPTVTKVAPIKENFAWKKEQQEAFDELKSRLTSAPILTHLQDDVGFVLYTNASHLALGAVLSQFGDNGLEGVVEYVS</sequence>
<gene>
    <name evidence="2" type="ORF">CPELLU_LOCUS14863</name>
</gene>
<evidence type="ECO:0000313" key="2">
    <source>
        <dbReference type="EMBL" id="CAG8753497.1"/>
    </source>
</evidence>
<accession>A0A9N9IY03</accession>
<dbReference type="OrthoDB" id="2206504at2759"/>
<reference evidence="2" key="1">
    <citation type="submission" date="2021-06" db="EMBL/GenBank/DDBJ databases">
        <authorList>
            <person name="Kallberg Y."/>
            <person name="Tangrot J."/>
            <person name="Rosling A."/>
        </authorList>
    </citation>
    <scope>NUCLEOTIDE SEQUENCE</scope>
    <source>
        <strain evidence="2">FL966</strain>
    </source>
</reference>
<dbReference type="Proteomes" id="UP000789759">
    <property type="component" value="Unassembled WGS sequence"/>
</dbReference>
<keyword evidence="3" id="KW-1185">Reference proteome</keyword>
<dbReference type="PANTHER" id="PTHR34072:SF49">
    <property type="entry name" value="RIBONUCLEASE H"/>
    <property type="match status" value="1"/>
</dbReference>
<feature type="non-terminal residue" evidence="2">
    <location>
        <position position="1"/>
    </location>
</feature>
<dbReference type="SUPFAM" id="SSF56672">
    <property type="entry name" value="DNA/RNA polymerases"/>
    <property type="match status" value="1"/>
</dbReference>
<name>A0A9N9IY03_9GLOM</name>
<dbReference type="AlphaFoldDB" id="A0A9N9IY03"/>
<proteinExistence type="predicted"/>
<feature type="domain" description="Reverse transcriptase/retrotransposon-derived protein RNase H-like" evidence="1">
    <location>
        <begin position="77"/>
        <end position="138"/>
    </location>
</feature>